<dbReference type="AlphaFoldDB" id="A0AAW0FVC9"/>
<dbReference type="GO" id="GO:0001228">
    <property type="term" value="F:DNA-binding transcription activator activity, RNA polymerase II-specific"/>
    <property type="evidence" value="ECO:0007669"/>
    <property type="project" value="TreeGrafter"/>
</dbReference>
<dbReference type="SMART" id="SM00398">
    <property type="entry name" value="HMG"/>
    <property type="match status" value="1"/>
</dbReference>
<evidence type="ECO:0000313" key="6">
    <source>
        <dbReference type="EMBL" id="KAK7685508.1"/>
    </source>
</evidence>
<feature type="region of interest" description="Disordered" evidence="4">
    <location>
        <begin position="197"/>
        <end position="231"/>
    </location>
</feature>
<evidence type="ECO:0000256" key="2">
    <source>
        <dbReference type="ARBA" id="ARBA00023163"/>
    </source>
</evidence>
<dbReference type="InterPro" id="IPR009071">
    <property type="entry name" value="HMG_box_dom"/>
</dbReference>
<dbReference type="PROSITE" id="PS50118">
    <property type="entry name" value="HMG_BOX_2"/>
    <property type="match status" value="1"/>
</dbReference>
<dbReference type="InterPro" id="IPR050140">
    <property type="entry name" value="SRY-related_HMG-box_TF-like"/>
</dbReference>
<protein>
    <recommendedName>
        <fullName evidence="5">HMG box domain-containing protein</fullName>
    </recommendedName>
</protein>
<comment type="caution">
    <text evidence="6">The sequence shown here is derived from an EMBL/GenBank/DDBJ whole genome shotgun (WGS) entry which is preliminary data.</text>
</comment>
<dbReference type="GO" id="GO:0030154">
    <property type="term" value="P:cell differentiation"/>
    <property type="evidence" value="ECO:0007669"/>
    <property type="project" value="TreeGrafter"/>
</dbReference>
<feature type="compositionally biased region" description="Basic and acidic residues" evidence="4">
    <location>
        <begin position="1"/>
        <end position="13"/>
    </location>
</feature>
<dbReference type="GO" id="GO:0005634">
    <property type="term" value="C:nucleus"/>
    <property type="evidence" value="ECO:0007669"/>
    <property type="project" value="UniProtKB-UniRule"/>
</dbReference>
<feature type="compositionally biased region" description="Low complexity" evidence="4">
    <location>
        <begin position="72"/>
        <end position="96"/>
    </location>
</feature>
<evidence type="ECO:0000259" key="5">
    <source>
        <dbReference type="PROSITE" id="PS50118"/>
    </source>
</evidence>
<name>A0AAW0FVC9_9APHY</name>
<feature type="region of interest" description="Disordered" evidence="4">
    <location>
        <begin position="482"/>
        <end position="510"/>
    </location>
</feature>
<dbReference type="Gene3D" id="1.10.30.10">
    <property type="entry name" value="High mobility group box domain"/>
    <property type="match status" value="1"/>
</dbReference>
<keyword evidence="7" id="KW-1185">Reference proteome</keyword>
<feature type="region of interest" description="Disordered" evidence="4">
    <location>
        <begin position="1"/>
        <end position="118"/>
    </location>
</feature>
<feature type="domain" description="HMG box" evidence="5">
    <location>
        <begin position="119"/>
        <end position="202"/>
    </location>
</feature>
<dbReference type="Proteomes" id="UP001385951">
    <property type="component" value="Unassembled WGS sequence"/>
</dbReference>
<feature type="DNA-binding region" description="HMG box" evidence="3">
    <location>
        <begin position="119"/>
        <end position="202"/>
    </location>
</feature>
<feature type="region of interest" description="Disordered" evidence="4">
    <location>
        <begin position="292"/>
        <end position="313"/>
    </location>
</feature>
<keyword evidence="1 3" id="KW-0238">DNA-binding</keyword>
<sequence length="510" mass="56491">MPAYRTRDLHSRQLEVTTDAPPPPTLTIVSPTPRAFTFPAIAHDIHSISPSTTPFEPDPKSLSTPPPQRAFSPSSSIGSETSSLFSSPSAASSQASYRRRRSIASDNERRPKRGDEDYIKRPENAFILFRRKCCEDRQQALDEATSSVDEPIATPVKRQRQADLSKQISQQWKSLSAEERAHWEELAKEKKKEHEALYPNYVYRPQRTKDKKGGKKGKGRKDGDGETDTEGSISFVLPVHCDTRATHAHGHNNRRAVSAPTPPPTYQTIQLPSIFMPSCPTSPSLLPRISRRTPLPNHPIPHPSDSDPSTHYEYLPDDTLFPPAPIRRFSYDMNMPSCEPFQSFQLADRNAPLHSLSIPEDASSMYNCPSLISPADSVASSVFSPPESIASSSPRGGPYMPDGGLSMSALSISNSSGGQNVNQQPEEEETATLGFGGYSWQQQEIWANVGELMQPDAFDLESIPPIELGTTCDMENNQYESMTGEREYDDTTPSGSDPFGDLFSYNPMSW</sequence>
<proteinExistence type="predicted"/>
<evidence type="ECO:0000313" key="7">
    <source>
        <dbReference type="Proteomes" id="UP001385951"/>
    </source>
</evidence>
<feature type="compositionally biased region" description="Basic and acidic residues" evidence="4">
    <location>
        <begin position="106"/>
        <end position="118"/>
    </location>
</feature>
<dbReference type="InterPro" id="IPR036910">
    <property type="entry name" value="HMG_box_dom_sf"/>
</dbReference>
<dbReference type="EMBL" id="JASBNA010000020">
    <property type="protein sequence ID" value="KAK7685508.1"/>
    <property type="molecule type" value="Genomic_DNA"/>
</dbReference>
<dbReference type="Pfam" id="PF00505">
    <property type="entry name" value="HMG_box"/>
    <property type="match status" value="1"/>
</dbReference>
<gene>
    <name evidence="6" type="ORF">QCA50_011373</name>
</gene>
<accession>A0AAW0FVC9</accession>
<feature type="compositionally biased region" description="Basic residues" evidence="4">
    <location>
        <begin position="209"/>
        <end position="219"/>
    </location>
</feature>
<evidence type="ECO:0000256" key="3">
    <source>
        <dbReference type="PROSITE-ProRule" id="PRU00267"/>
    </source>
</evidence>
<evidence type="ECO:0000256" key="4">
    <source>
        <dbReference type="SAM" id="MobiDB-lite"/>
    </source>
</evidence>
<dbReference type="SUPFAM" id="SSF47095">
    <property type="entry name" value="HMG-box"/>
    <property type="match status" value="1"/>
</dbReference>
<dbReference type="GO" id="GO:0000978">
    <property type="term" value="F:RNA polymerase II cis-regulatory region sequence-specific DNA binding"/>
    <property type="evidence" value="ECO:0007669"/>
    <property type="project" value="TreeGrafter"/>
</dbReference>
<keyword evidence="2" id="KW-0804">Transcription</keyword>
<dbReference type="PANTHER" id="PTHR10270:SF161">
    <property type="entry name" value="SEX-DETERMINING REGION Y PROTEIN"/>
    <property type="match status" value="1"/>
</dbReference>
<keyword evidence="3" id="KW-0539">Nucleus</keyword>
<organism evidence="6 7">
    <name type="scientific">Cerrena zonata</name>
    <dbReference type="NCBI Taxonomy" id="2478898"/>
    <lineage>
        <taxon>Eukaryota</taxon>
        <taxon>Fungi</taxon>
        <taxon>Dikarya</taxon>
        <taxon>Basidiomycota</taxon>
        <taxon>Agaricomycotina</taxon>
        <taxon>Agaricomycetes</taxon>
        <taxon>Polyporales</taxon>
        <taxon>Cerrenaceae</taxon>
        <taxon>Cerrena</taxon>
    </lineage>
</organism>
<dbReference type="PANTHER" id="PTHR10270">
    <property type="entry name" value="SOX TRANSCRIPTION FACTOR"/>
    <property type="match status" value="1"/>
</dbReference>
<reference evidence="6 7" key="1">
    <citation type="submission" date="2022-09" db="EMBL/GenBank/DDBJ databases">
        <authorList>
            <person name="Palmer J.M."/>
        </authorList>
    </citation>
    <scope>NUCLEOTIDE SEQUENCE [LARGE SCALE GENOMIC DNA]</scope>
    <source>
        <strain evidence="6 7">DSM 7382</strain>
    </source>
</reference>
<feature type="region of interest" description="Disordered" evidence="4">
    <location>
        <begin position="142"/>
        <end position="165"/>
    </location>
</feature>
<evidence type="ECO:0000256" key="1">
    <source>
        <dbReference type="ARBA" id="ARBA00023125"/>
    </source>
</evidence>